<dbReference type="OrthoDB" id="9815825at2"/>
<dbReference type="EMBL" id="RKLY01000002">
    <property type="protein sequence ID" value="TGD25040.1"/>
    <property type="molecule type" value="Genomic_DNA"/>
</dbReference>
<organism evidence="4 5">
    <name type="scientific">Companilactobacillus suantsaicola</name>
    <dbReference type="NCBI Taxonomy" id="2487723"/>
    <lineage>
        <taxon>Bacteria</taxon>
        <taxon>Bacillati</taxon>
        <taxon>Bacillota</taxon>
        <taxon>Bacilli</taxon>
        <taxon>Lactobacillales</taxon>
        <taxon>Lactobacillaceae</taxon>
        <taxon>Companilactobacillus</taxon>
    </lineage>
</organism>
<dbReference type="NCBIfam" id="NF007574">
    <property type="entry name" value="PRK10206.1"/>
    <property type="match status" value="1"/>
</dbReference>
<name>A0A4Z0JSP8_9LACO</name>
<sequence length="352" mass="39948">MTLKIAFIGFGKSANRYHLPYLNIRDNFELKTIYTRHAANEKMAAPYKKQGVNFTNDLDDILNDPEIDLVTICTPASTHYELAKKVIEAKKSVIVEKPFVDTLEHAKELIQLGKDNHVLVMPYQNRRFDGDYLAAKQVIEQGFLGDIVEVESHIDYFRPNSVNGKGTKEQGEFYGLGIHLMDRMVALFGRPDKAVYDIRNTEVSDAVDNYFDVDLHYGTKMKVKVKVSTDVAKEYPRFIVHGMKGSFIKYGADQQENDLKAGIMLGTPGFGEDSPMYYGLAKYQNANGDWIEKQIKTPLGDYGLYYDSVYQTLVNGKEKLVSDEQILTDMELLEAGFYKPSPSIYDVPKLNL</sequence>
<dbReference type="PANTHER" id="PTHR43708">
    <property type="entry name" value="CONSERVED EXPRESSED OXIDOREDUCTASE (EUROFUNG)"/>
    <property type="match status" value="1"/>
</dbReference>
<dbReference type="InterPro" id="IPR051317">
    <property type="entry name" value="Gfo/Idh/MocA_oxidoreduct"/>
</dbReference>
<reference evidence="4 5" key="1">
    <citation type="submission" date="2018-10" db="EMBL/GenBank/DDBJ databases">
        <title>Lactobacillus sp. R7 and Lactobacillus sp. R19 isolated from fermented mustard green product of Taiwan.</title>
        <authorList>
            <person name="Lin S.-T."/>
        </authorList>
    </citation>
    <scope>NUCLEOTIDE SEQUENCE [LARGE SCALE GENOMIC DNA]</scope>
    <source>
        <strain evidence="4 5">BCRC 81127</strain>
    </source>
</reference>
<evidence type="ECO:0000259" key="2">
    <source>
        <dbReference type="Pfam" id="PF01408"/>
    </source>
</evidence>
<dbReference type="Gene3D" id="3.40.50.720">
    <property type="entry name" value="NAD(P)-binding Rossmann-like Domain"/>
    <property type="match status" value="1"/>
</dbReference>
<dbReference type="Pfam" id="PF02894">
    <property type="entry name" value="GFO_IDH_MocA_C"/>
    <property type="match status" value="1"/>
</dbReference>
<dbReference type="SUPFAM" id="SSF51735">
    <property type="entry name" value="NAD(P)-binding Rossmann-fold domains"/>
    <property type="match status" value="1"/>
</dbReference>
<gene>
    <name evidence="4" type="ORF">EGT49_00880</name>
</gene>
<proteinExistence type="inferred from homology"/>
<dbReference type="Proteomes" id="UP000298021">
    <property type="component" value="Unassembled WGS sequence"/>
</dbReference>
<evidence type="ECO:0000259" key="3">
    <source>
        <dbReference type="Pfam" id="PF02894"/>
    </source>
</evidence>
<dbReference type="InterPro" id="IPR036291">
    <property type="entry name" value="NAD(P)-bd_dom_sf"/>
</dbReference>
<feature type="domain" description="Gfo/Idh/MocA-like oxidoreductase N-terminal" evidence="2">
    <location>
        <begin position="3"/>
        <end position="122"/>
    </location>
</feature>
<dbReference type="GO" id="GO:0000166">
    <property type="term" value="F:nucleotide binding"/>
    <property type="evidence" value="ECO:0007669"/>
    <property type="project" value="InterPro"/>
</dbReference>
<evidence type="ECO:0000313" key="5">
    <source>
        <dbReference type="Proteomes" id="UP000298021"/>
    </source>
</evidence>
<comment type="similarity">
    <text evidence="1">Belongs to the Gfo/Idh/MocA family.</text>
</comment>
<dbReference type="RefSeq" id="WP_135371074.1">
    <property type="nucleotide sequence ID" value="NZ_RKLY01000002.1"/>
</dbReference>
<comment type="caution">
    <text evidence="4">The sequence shown here is derived from an EMBL/GenBank/DDBJ whole genome shotgun (WGS) entry which is preliminary data.</text>
</comment>
<accession>A0A4Z0JSP8</accession>
<dbReference type="InterPro" id="IPR004104">
    <property type="entry name" value="Gfo/Idh/MocA-like_OxRdtase_C"/>
</dbReference>
<dbReference type="Pfam" id="PF01408">
    <property type="entry name" value="GFO_IDH_MocA"/>
    <property type="match status" value="1"/>
</dbReference>
<feature type="domain" description="Gfo/Idh/MocA-like oxidoreductase C-terminal" evidence="3">
    <location>
        <begin position="136"/>
        <end position="337"/>
    </location>
</feature>
<dbReference type="AlphaFoldDB" id="A0A4Z0JSP8"/>
<evidence type="ECO:0000313" key="4">
    <source>
        <dbReference type="EMBL" id="TGD25040.1"/>
    </source>
</evidence>
<protein>
    <submittedName>
        <fullName evidence="4">Oxidoreductase</fullName>
    </submittedName>
</protein>
<dbReference type="SUPFAM" id="SSF55347">
    <property type="entry name" value="Glyceraldehyde-3-phosphate dehydrogenase-like, C-terminal domain"/>
    <property type="match status" value="1"/>
</dbReference>
<evidence type="ECO:0000256" key="1">
    <source>
        <dbReference type="ARBA" id="ARBA00010928"/>
    </source>
</evidence>
<keyword evidence="5" id="KW-1185">Reference proteome</keyword>
<dbReference type="Gene3D" id="3.30.360.10">
    <property type="entry name" value="Dihydrodipicolinate Reductase, domain 2"/>
    <property type="match status" value="1"/>
</dbReference>
<dbReference type="InterPro" id="IPR000683">
    <property type="entry name" value="Gfo/Idh/MocA-like_OxRdtase_N"/>
</dbReference>
<dbReference type="PANTHER" id="PTHR43708:SF7">
    <property type="entry name" value="OXIDOREDUCTASE"/>
    <property type="match status" value="1"/>
</dbReference>